<evidence type="ECO:0000256" key="10">
    <source>
        <dbReference type="ARBA" id="ARBA00041631"/>
    </source>
</evidence>
<keyword evidence="13" id="KW-1185">Reference proteome</keyword>
<evidence type="ECO:0000256" key="8">
    <source>
        <dbReference type="ARBA" id="ARBA00038932"/>
    </source>
</evidence>
<organism evidence="13 14">
    <name type="scientific">Camelina sativa</name>
    <name type="common">False flax</name>
    <name type="synonym">Myagrum sativum</name>
    <dbReference type="NCBI Taxonomy" id="90675"/>
    <lineage>
        <taxon>Eukaryota</taxon>
        <taxon>Viridiplantae</taxon>
        <taxon>Streptophyta</taxon>
        <taxon>Embryophyta</taxon>
        <taxon>Tracheophyta</taxon>
        <taxon>Spermatophyta</taxon>
        <taxon>Magnoliopsida</taxon>
        <taxon>eudicotyledons</taxon>
        <taxon>Gunneridae</taxon>
        <taxon>Pentapetalae</taxon>
        <taxon>rosids</taxon>
        <taxon>malvids</taxon>
        <taxon>Brassicales</taxon>
        <taxon>Brassicaceae</taxon>
        <taxon>Camelineae</taxon>
        <taxon>Camelina</taxon>
    </lineage>
</organism>
<sequence>MLLPLSQLPYLKATGFCFVGRRRRQRNKKMPTLNLFTNIPVDAVTCSDILKDATKAVAKIIGKPESYVMILLNSGVPIAFAGTEEPAAYGELISIGGLGPGVNGKLSETISEILQIKLSIDSSRFYIKFYDSPRPFFGFNGSTF</sequence>
<dbReference type="Gene3D" id="3.30.429.10">
    <property type="entry name" value="Macrophage Migration Inhibitory Factor"/>
    <property type="match status" value="1"/>
</dbReference>
<evidence type="ECO:0000256" key="1">
    <source>
        <dbReference type="ARBA" id="ARBA00004613"/>
    </source>
</evidence>
<evidence type="ECO:0000256" key="12">
    <source>
        <dbReference type="ARBA" id="ARBA00042730"/>
    </source>
</evidence>
<evidence type="ECO:0000256" key="9">
    <source>
        <dbReference type="ARBA" id="ARBA00039086"/>
    </source>
</evidence>
<dbReference type="PANTHER" id="PTHR11954">
    <property type="entry name" value="D-DOPACHROME DECARBOXYLASE"/>
    <property type="match status" value="1"/>
</dbReference>
<evidence type="ECO:0000256" key="2">
    <source>
        <dbReference type="ARBA" id="ARBA00005851"/>
    </source>
</evidence>
<evidence type="ECO:0000256" key="6">
    <source>
        <dbReference type="ARBA" id="ARBA00036735"/>
    </source>
</evidence>
<dbReference type="InterPro" id="IPR014347">
    <property type="entry name" value="Tautomerase/MIF_sf"/>
</dbReference>
<dbReference type="Pfam" id="PF01187">
    <property type="entry name" value="MIF"/>
    <property type="match status" value="1"/>
</dbReference>
<evidence type="ECO:0000313" key="14">
    <source>
        <dbReference type="RefSeq" id="XP_010483219.2"/>
    </source>
</evidence>
<accession>A0ABM0XAV4</accession>
<comment type="catalytic activity">
    <reaction evidence="6">
        <text>3-phenylpyruvate = enol-phenylpyruvate</text>
        <dbReference type="Rhea" id="RHEA:17097"/>
        <dbReference type="ChEBI" id="CHEBI:16815"/>
        <dbReference type="ChEBI" id="CHEBI:18005"/>
        <dbReference type="EC" id="5.3.2.1"/>
    </reaction>
</comment>
<dbReference type="PANTHER" id="PTHR11954:SF6">
    <property type="entry name" value="MACROPHAGE MIGRATION INHIBITORY FACTOR"/>
    <property type="match status" value="1"/>
</dbReference>
<reference evidence="14" key="2">
    <citation type="submission" date="2025-08" db="UniProtKB">
        <authorList>
            <consortium name="RefSeq"/>
        </authorList>
    </citation>
    <scope>IDENTIFICATION</scope>
    <source>
        <tissue evidence="14">Leaf</tissue>
    </source>
</reference>
<comment type="similarity">
    <text evidence="2">Belongs to the MIF family.</text>
</comment>
<evidence type="ECO:0000256" key="3">
    <source>
        <dbReference type="ARBA" id="ARBA00022514"/>
    </source>
</evidence>
<evidence type="ECO:0000256" key="7">
    <source>
        <dbReference type="ARBA" id="ARBA00036823"/>
    </source>
</evidence>
<comment type="subcellular location">
    <subcellularLocation>
        <location evidence="1">Secreted</location>
    </subcellularLocation>
</comment>
<dbReference type="GeneID" id="104761793"/>
<comment type="catalytic activity">
    <reaction evidence="7">
        <text>L-dopachrome = 5,6-dihydroxyindole-2-carboxylate</text>
        <dbReference type="Rhea" id="RHEA:13041"/>
        <dbReference type="ChEBI" id="CHEBI:16875"/>
        <dbReference type="ChEBI" id="CHEBI:57509"/>
        <dbReference type="EC" id="5.3.3.12"/>
    </reaction>
</comment>
<evidence type="ECO:0000256" key="4">
    <source>
        <dbReference type="ARBA" id="ARBA00022525"/>
    </source>
</evidence>
<keyword evidence="4" id="KW-0964">Secreted</keyword>
<keyword evidence="5" id="KW-0413">Isomerase</keyword>
<keyword evidence="3" id="KW-0202">Cytokine</keyword>
<dbReference type="EC" id="5.3.3.12" evidence="8"/>
<dbReference type="Proteomes" id="UP000694864">
    <property type="component" value="Chromosome 18"/>
</dbReference>
<evidence type="ECO:0000256" key="11">
    <source>
        <dbReference type="ARBA" id="ARBA00041912"/>
    </source>
</evidence>
<dbReference type="SUPFAM" id="SSF55331">
    <property type="entry name" value="Tautomerase/MIF"/>
    <property type="match status" value="1"/>
</dbReference>
<evidence type="ECO:0000256" key="5">
    <source>
        <dbReference type="ARBA" id="ARBA00023235"/>
    </source>
</evidence>
<dbReference type="RefSeq" id="XP_010483219.2">
    <property type="nucleotide sequence ID" value="XM_010484917.2"/>
</dbReference>
<name>A0ABM0XAV4_CAMSA</name>
<reference evidence="13" key="1">
    <citation type="journal article" date="2014" name="Nat. Commun.">
        <title>The emerging biofuel crop Camelina sativa retains a highly undifferentiated hexaploid genome structure.</title>
        <authorList>
            <person name="Kagale S."/>
            <person name="Koh C."/>
            <person name="Nixon J."/>
            <person name="Bollina V."/>
            <person name="Clarke W.E."/>
            <person name="Tuteja R."/>
            <person name="Spillane C."/>
            <person name="Robinson S.J."/>
            <person name="Links M.G."/>
            <person name="Clarke C."/>
            <person name="Higgins E.E."/>
            <person name="Huebert T."/>
            <person name="Sharpe A.G."/>
            <person name="Parkin I.A."/>
        </authorList>
    </citation>
    <scope>NUCLEOTIDE SEQUENCE [LARGE SCALE GENOMIC DNA]</scope>
    <source>
        <strain evidence="13">cv. DH55</strain>
    </source>
</reference>
<proteinExistence type="inferred from homology"/>
<evidence type="ECO:0000313" key="13">
    <source>
        <dbReference type="Proteomes" id="UP000694864"/>
    </source>
</evidence>
<protein>
    <recommendedName>
        <fullName evidence="12">L-dopachrome isomerase</fullName>
        <ecNumber evidence="9">5.3.2.1</ecNumber>
        <ecNumber evidence="8">5.3.3.12</ecNumber>
    </recommendedName>
    <alternativeName>
        <fullName evidence="10">L-dopachrome tautomerase</fullName>
    </alternativeName>
    <alternativeName>
        <fullName evidence="11">Phenylpyruvate tautomerase</fullName>
    </alternativeName>
</protein>
<dbReference type="EC" id="5.3.2.1" evidence="9"/>
<gene>
    <name evidence="14" type="primary">LOC104761793</name>
</gene>
<dbReference type="InterPro" id="IPR001398">
    <property type="entry name" value="Macrophage_inhib_fac"/>
</dbReference>